<dbReference type="GO" id="GO:0016705">
    <property type="term" value="F:oxidoreductase activity, acting on paired donors, with incorporation or reduction of molecular oxygen"/>
    <property type="evidence" value="ECO:0007669"/>
    <property type="project" value="InterPro"/>
</dbReference>
<evidence type="ECO:0000259" key="2">
    <source>
        <dbReference type="Pfam" id="PF00296"/>
    </source>
</evidence>
<dbReference type="EC" id="1.-.-.-" evidence="3"/>
<evidence type="ECO:0000256" key="1">
    <source>
        <dbReference type="ARBA" id="ARBA00023002"/>
    </source>
</evidence>
<dbReference type="CDD" id="cd01097">
    <property type="entry name" value="Tetrahydromethanopterin_reductase"/>
    <property type="match status" value="1"/>
</dbReference>
<keyword evidence="1 3" id="KW-0560">Oxidoreductase</keyword>
<dbReference type="RefSeq" id="WP_132404420.1">
    <property type="nucleotide sequence ID" value="NZ_SMKA01000022.1"/>
</dbReference>
<accession>A0A4R4QB11</accession>
<dbReference type="PANTHER" id="PTHR43244:SF1">
    <property type="entry name" value="5,10-METHYLENETETRAHYDROMETHANOPTERIN REDUCTASE"/>
    <property type="match status" value="1"/>
</dbReference>
<protein>
    <submittedName>
        <fullName evidence="3">TIGR03557 family F420-dependent LLM class oxidoreductase</fullName>
        <ecNumber evidence="3">1.-.-.-</ecNumber>
    </submittedName>
</protein>
<dbReference type="InterPro" id="IPR036661">
    <property type="entry name" value="Luciferase-like_sf"/>
</dbReference>
<dbReference type="Proteomes" id="UP000295075">
    <property type="component" value="Unassembled WGS sequence"/>
</dbReference>
<dbReference type="PANTHER" id="PTHR43244">
    <property type="match status" value="1"/>
</dbReference>
<keyword evidence="4" id="KW-1185">Reference proteome</keyword>
<feature type="domain" description="Luciferase-like" evidence="2">
    <location>
        <begin position="16"/>
        <end position="290"/>
    </location>
</feature>
<dbReference type="InterPro" id="IPR050564">
    <property type="entry name" value="F420-G6PD/mer"/>
</dbReference>
<reference evidence="3 4" key="1">
    <citation type="submission" date="2019-03" db="EMBL/GenBank/DDBJ databases">
        <title>Draft genome sequences of novel Actinobacteria.</title>
        <authorList>
            <person name="Sahin N."/>
            <person name="Ay H."/>
            <person name="Saygin H."/>
        </authorList>
    </citation>
    <scope>NUCLEOTIDE SEQUENCE [LARGE SCALE GENOMIC DNA]</scope>
    <source>
        <strain evidence="3 4">JCM 30547</strain>
    </source>
</reference>
<proteinExistence type="predicted"/>
<organism evidence="3 4">
    <name type="scientific">Kribbella albertanoniae</name>
    <dbReference type="NCBI Taxonomy" id="1266829"/>
    <lineage>
        <taxon>Bacteria</taxon>
        <taxon>Bacillati</taxon>
        <taxon>Actinomycetota</taxon>
        <taxon>Actinomycetes</taxon>
        <taxon>Propionibacteriales</taxon>
        <taxon>Kribbellaceae</taxon>
        <taxon>Kribbella</taxon>
    </lineage>
</organism>
<evidence type="ECO:0000313" key="4">
    <source>
        <dbReference type="Proteomes" id="UP000295075"/>
    </source>
</evidence>
<dbReference type="NCBIfam" id="TIGR03557">
    <property type="entry name" value="F420_G6P_family"/>
    <property type="match status" value="1"/>
</dbReference>
<dbReference type="Pfam" id="PF00296">
    <property type="entry name" value="Bac_luciferase"/>
    <property type="match status" value="1"/>
</dbReference>
<dbReference type="Gene3D" id="3.20.20.30">
    <property type="entry name" value="Luciferase-like domain"/>
    <property type="match status" value="1"/>
</dbReference>
<gene>
    <name evidence="3" type="ORF">E1261_08250</name>
</gene>
<sequence length="326" mass="34858">MKLGFKLIAEAYGPLEIVEQAVRAEAAGFDFVEVSDHFHPWVSEHEHSGFAFSMLAAIAARTTQLELATGVTCPFIRYHPAVVAQMAATTAILSGGRFTLGVGAGERLNEHVVGAGWPAVATRHEMLREALEIIRLLWAGGYQSYSGKHLQLEDARVFDLPDVLPQIAVAAGGPSAARIAGELGDALFVTEPKGELITAYEKAGGSGPKYAEVPLAWAPSADDAAESARRLFRFGLTGWKVQAELPNPVNFDAATTLVTADHLREQFACGPDVDRHVEVARQFAEAGYDHLALINAGPDMDGFFGFFTDELGPALRSAVPASSSSR</sequence>
<dbReference type="OrthoDB" id="180193at2"/>
<dbReference type="InterPro" id="IPR019945">
    <property type="entry name" value="F420_G6P_DH-rel"/>
</dbReference>
<dbReference type="SUPFAM" id="SSF51679">
    <property type="entry name" value="Bacterial luciferase-like"/>
    <property type="match status" value="1"/>
</dbReference>
<dbReference type="EMBL" id="SMKA01000022">
    <property type="protein sequence ID" value="TDC32470.1"/>
    <property type="molecule type" value="Genomic_DNA"/>
</dbReference>
<evidence type="ECO:0000313" key="3">
    <source>
        <dbReference type="EMBL" id="TDC32470.1"/>
    </source>
</evidence>
<comment type="caution">
    <text evidence="3">The sequence shown here is derived from an EMBL/GenBank/DDBJ whole genome shotgun (WGS) entry which is preliminary data.</text>
</comment>
<name>A0A4R4QB11_9ACTN</name>
<dbReference type="AlphaFoldDB" id="A0A4R4QB11"/>
<dbReference type="InterPro" id="IPR011251">
    <property type="entry name" value="Luciferase-like_dom"/>
</dbReference>